<evidence type="ECO:0000313" key="9">
    <source>
        <dbReference type="EMBL" id="MDZ5474040.1"/>
    </source>
</evidence>
<keyword evidence="4" id="KW-0309">Germination</keyword>
<feature type="transmembrane region" description="Helical" evidence="8">
    <location>
        <begin position="118"/>
        <end position="135"/>
    </location>
</feature>
<keyword evidence="7 8" id="KW-0472">Membrane</keyword>
<dbReference type="NCBIfam" id="TIGR00912">
    <property type="entry name" value="2A0309"/>
    <property type="match status" value="1"/>
</dbReference>
<feature type="transmembrane region" description="Helical" evidence="8">
    <location>
        <begin position="222"/>
        <end position="242"/>
    </location>
</feature>
<organism evidence="9 10">
    <name type="scientific">Robertmurraya mangrovi</name>
    <dbReference type="NCBI Taxonomy" id="3098077"/>
    <lineage>
        <taxon>Bacteria</taxon>
        <taxon>Bacillati</taxon>
        <taxon>Bacillota</taxon>
        <taxon>Bacilli</taxon>
        <taxon>Bacillales</taxon>
        <taxon>Bacillaceae</taxon>
        <taxon>Robertmurraya</taxon>
    </lineage>
</organism>
<feature type="transmembrane region" description="Helical" evidence="8">
    <location>
        <begin position="80"/>
        <end position="98"/>
    </location>
</feature>
<evidence type="ECO:0000256" key="5">
    <source>
        <dbReference type="ARBA" id="ARBA00022692"/>
    </source>
</evidence>
<feature type="transmembrane region" description="Helical" evidence="8">
    <location>
        <begin position="340"/>
        <end position="360"/>
    </location>
</feature>
<feature type="transmembrane region" description="Helical" evidence="8">
    <location>
        <begin position="188"/>
        <end position="210"/>
    </location>
</feature>
<comment type="caution">
    <text evidence="9">The sequence shown here is derived from an EMBL/GenBank/DDBJ whole genome shotgun (WGS) entry which is preliminary data.</text>
</comment>
<dbReference type="RefSeq" id="WP_322448332.1">
    <property type="nucleotide sequence ID" value="NZ_JAXOFX010000019.1"/>
</dbReference>
<proteinExistence type="inferred from homology"/>
<evidence type="ECO:0000256" key="1">
    <source>
        <dbReference type="ARBA" id="ARBA00004141"/>
    </source>
</evidence>
<keyword evidence="6 8" id="KW-1133">Transmembrane helix</keyword>
<gene>
    <name evidence="9" type="ORF">SM124_20160</name>
</gene>
<keyword evidence="3" id="KW-0813">Transport</keyword>
<dbReference type="PANTHER" id="PTHR34975:SF2">
    <property type="entry name" value="SPORE GERMINATION PROTEIN A2"/>
    <property type="match status" value="1"/>
</dbReference>
<feature type="transmembrane region" description="Helical" evidence="8">
    <location>
        <begin position="147"/>
        <end position="168"/>
    </location>
</feature>
<accession>A0ABU5J3U6</accession>
<evidence type="ECO:0000313" key="10">
    <source>
        <dbReference type="Proteomes" id="UP001290455"/>
    </source>
</evidence>
<feature type="transmembrane region" description="Helical" evidence="8">
    <location>
        <begin position="39"/>
        <end position="60"/>
    </location>
</feature>
<dbReference type="Pfam" id="PF03845">
    <property type="entry name" value="Spore_permease"/>
    <property type="match status" value="1"/>
</dbReference>
<evidence type="ECO:0000256" key="4">
    <source>
        <dbReference type="ARBA" id="ARBA00022544"/>
    </source>
</evidence>
<evidence type="ECO:0000256" key="6">
    <source>
        <dbReference type="ARBA" id="ARBA00022989"/>
    </source>
</evidence>
<feature type="transmembrane region" description="Helical" evidence="8">
    <location>
        <begin position="272"/>
        <end position="297"/>
    </location>
</feature>
<feature type="transmembrane region" description="Helical" evidence="8">
    <location>
        <begin position="309"/>
        <end position="328"/>
    </location>
</feature>
<evidence type="ECO:0000256" key="7">
    <source>
        <dbReference type="ARBA" id="ARBA00023136"/>
    </source>
</evidence>
<dbReference type="Proteomes" id="UP001290455">
    <property type="component" value="Unassembled WGS sequence"/>
</dbReference>
<comment type="subcellular location">
    <subcellularLocation>
        <location evidence="1">Membrane</location>
        <topology evidence="1">Multi-pass membrane protein</topology>
    </subcellularLocation>
</comment>
<reference evidence="9 10" key="1">
    <citation type="submission" date="2023-11" db="EMBL/GenBank/DDBJ databases">
        <title>Bacillus jintuensis, isolated from a mudflat on the Beibu Gulf coast.</title>
        <authorList>
            <person name="Li M."/>
        </authorList>
    </citation>
    <scope>NUCLEOTIDE SEQUENCE [LARGE SCALE GENOMIC DNA]</scope>
    <source>
        <strain evidence="9 10">31A1R</strain>
    </source>
</reference>
<dbReference type="EMBL" id="JAXOFX010000019">
    <property type="protein sequence ID" value="MDZ5474040.1"/>
    <property type="molecule type" value="Genomic_DNA"/>
</dbReference>
<keyword evidence="5 8" id="KW-0812">Transmembrane</keyword>
<dbReference type="PANTHER" id="PTHR34975">
    <property type="entry name" value="SPORE GERMINATION PROTEIN A2"/>
    <property type="match status" value="1"/>
</dbReference>
<name>A0ABU5J3U6_9BACI</name>
<evidence type="ECO:0000256" key="3">
    <source>
        <dbReference type="ARBA" id="ARBA00022448"/>
    </source>
</evidence>
<evidence type="ECO:0000256" key="2">
    <source>
        <dbReference type="ARBA" id="ARBA00007998"/>
    </source>
</evidence>
<protein>
    <submittedName>
        <fullName evidence="9">Endospore germination permease</fullName>
    </submittedName>
</protein>
<keyword evidence="10" id="KW-1185">Reference proteome</keyword>
<sequence length="371" mass="41929">MKNNLVEKVSLFQLFILIYIFELGSAVVVGIGGEAKQDAWIAECIGTVCGVGITGFYVYILKKLPGKNLFEILIFTFGKWIGRAVIFLYIVYFFYIAARVLRDFCELMSSTIFEKTPIEVIALTMMMVIVYMIYLGLEVMGRTSEIFIPYIFSFALIIGLLVFLTGEIEFNNLLPIFGEGFGPILKVVFPGFITFPYGEMIAFTLIIPYATKFANAGKTSMIAVLASGITLVYTMILQLTTLGPEMRERANFPTLSAAREISLLDFIERVDLVVVFIVMFGIIVKVSVFFFGGLKGLEIIFNRPYRTMVVPMGAIIAFITIVISENYAEHIQEGVKVVPMYLHIPFQFLFPLTLLPFLIYKIKKQQKEKQQ</sequence>
<comment type="similarity">
    <text evidence="2">Belongs to the amino acid-polyamine-organocation (APC) superfamily. Spore germination protein (SGP) (TC 2.A.3.9) family.</text>
</comment>
<dbReference type="InterPro" id="IPR004761">
    <property type="entry name" value="Spore_GerAB"/>
</dbReference>
<evidence type="ECO:0000256" key="8">
    <source>
        <dbReference type="SAM" id="Phobius"/>
    </source>
</evidence>
<feature type="transmembrane region" description="Helical" evidence="8">
    <location>
        <begin position="12"/>
        <end position="33"/>
    </location>
</feature>